<dbReference type="CDD" id="cd02227">
    <property type="entry name" value="cupin_TM1112-like"/>
    <property type="match status" value="1"/>
</dbReference>
<organism evidence="2 3">
    <name type="scientific">Gellertiella hungarica</name>
    <dbReference type="NCBI Taxonomy" id="1572859"/>
    <lineage>
        <taxon>Bacteria</taxon>
        <taxon>Pseudomonadati</taxon>
        <taxon>Pseudomonadota</taxon>
        <taxon>Alphaproteobacteria</taxon>
        <taxon>Hyphomicrobiales</taxon>
        <taxon>Rhizobiaceae</taxon>
        <taxon>Gellertiella</taxon>
    </lineage>
</organism>
<keyword evidence="3" id="KW-1185">Reference proteome</keyword>
<sequence length="114" mass="12825">MSHYLKFVPEGVEPEKGAPSADRLISGNPEFTTWNLEEAPGGLYAGLWQSTPGKWRISYDEWEYFHILSGHSIVTEDGGEAVTLKAGDRLILRPGFKGTWEVIETTLKDYVIRL</sequence>
<dbReference type="Gene3D" id="2.60.120.10">
    <property type="entry name" value="Jelly Rolls"/>
    <property type="match status" value="1"/>
</dbReference>
<dbReference type="EMBL" id="JACIEZ010000015">
    <property type="protein sequence ID" value="MBB4067137.1"/>
    <property type="molecule type" value="Genomic_DNA"/>
</dbReference>
<gene>
    <name evidence="2" type="ORF">GGR23_004366</name>
</gene>
<evidence type="ECO:0000313" key="3">
    <source>
        <dbReference type="Proteomes" id="UP000528286"/>
    </source>
</evidence>
<dbReference type="PANTHER" id="PTHR40943">
    <property type="entry name" value="CYTOPLASMIC PROTEIN-RELATED"/>
    <property type="match status" value="1"/>
</dbReference>
<protein>
    <recommendedName>
        <fullName evidence="1">(S)-ureidoglycine aminohydrolase cupin domain-containing protein</fullName>
    </recommendedName>
</protein>
<dbReference type="InterPro" id="IPR014710">
    <property type="entry name" value="RmlC-like_jellyroll"/>
</dbReference>
<proteinExistence type="predicted"/>
<dbReference type="SUPFAM" id="SSF51182">
    <property type="entry name" value="RmlC-like cupins"/>
    <property type="match status" value="1"/>
</dbReference>
<dbReference type="Pfam" id="PF05899">
    <property type="entry name" value="Cupin_3"/>
    <property type="match status" value="1"/>
</dbReference>
<accession>A0A7W6J9B7</accession>
<reference evidence="2 3" key="1">
    <citation type="submission" date="2020-08" db="EMBL/GenBank/DDBJ databases">
        <title>Genomic Encyclopedia of Type Strains, Phase IV (KMG-IV): sequencing the most valuable type-strain genomes for metagenomic binning, comparative biology and taxonomic classification.</title>
        <authorList>
            <person name="Goeker M."/>
        </authorList>
    </citation>
    <scope>NUCLEOTIDE SEQUENCE [LARGE SCALE GENOMIC DNA]</scope>
    <source>
        <strain evidence="2 3">DSM 29853</strain>
    </source>
</reference>
<feature type="domain" description="(S)-ureidoglycine aminohydrolase cupin" evidence="1">
    <location>
        <begin position="41"/>
        <end position="110"/>
    </location>
</feature>
<dbReference type="InterPro" id="IPR011051">
    <property type="entry name" value="RmlC_Cupin_sf"/>
</dbReference>
<comment type="caution">
    <text evidence="2">The sequence shown here is derived from an EMBL/GenBank/DDBJ whole genome shotgun (WGS) entry which is preliminary data.</text>
</comment>
<dbReference type="AlphaFoldDB" id="A0A7W6J9B7"/>
<dbReference type="PANTHER" id="PTHR40943:SF1">
    <property type="entry name" value="CYTOPLASMIC PROTEIN"/>
    <property type="match status" value="1"/>
</dbReference>
<dbReference type="RefSeq" id="WP_183368378.1">
    <property type="nucleotide sequence ID" value="NZ_JACIEZ010000015.1"/>
</dbReference>
<evidence type="ECO:0000313" key="2">
    <source>
        <dbReference type="EMBL" id="MBB4067137.1"/>
    </source>
</evidence>
<dbReference type="Proteomes" id="UP000528286">
    <property type="component" value="Unassembled WGS sequence"/>
</dbReference>
<dbReference type="InterPro" id="IPR008579">
    <property type="entry name" value="UGlyAH_Cupin_dom"/>
</dbReference>
<name>A0A7W6J9B7_9HYPH</name>
<evidence type="ECO:0000259" key="1">
    <source>
        <dbReference type="Pfam" id="PF05899"/>
    </source>
</evidence>